<dbReference type="GO" id="GO:0000155">
    <property type="term" value="F:phosphorelay sensor kinase activity"/>
    <property type="evidence" value="ECO:0007669"/>
    <property type="project" value="InterPro"/>
</dbReference>
<evidence type="ECO:0000256" key="1">
    <source>
        <dbReference type="ARBA" id="ARBA00000085"/>
    </source>
</evidence>
<dbReference type="PROSITE" id="PS50109">
    <property type="entry name" value="HIS_KIN"/>
    <property type="match status" value="1"/>
</dbReference>
<evidence type="ECO:0000259" key="13">
    <source>
        <dbReference type="PROSITE" id="PS50851"/>
    </source>
</evidence>
<keyword evidence="9" id="KW-0067">ATP-binding</keyword>
<dbReference type="CDD" id="cd16916">
    <property type="entry name" value="HATPase_CheA-like"/>
    <property type="match status" value="1"/>
</dbReference>
<keyword evidence="6" id="KW-0808">Transferase</keyword>
<dbReference type="InterPro" id="IPR036097">
    <property type="entry name" value="HisK_dim/P_sf"/>
</dbReference>
<dbReference type="InterPro" id="IPR008207">
    <property type="entry name" value="Sig_transdc_His_kin_Hpt_dom"/>
</dbReference>
<dbReference type="FunFam" id="2.30.30.40:FF:000048">
    <property type="entry name" value="Chemotaxis protein CheA, putative"/>
    <property type="match status" value="1"/>
</dbReference>
<dbReference type="PANTHER" id="PTHR43395:SF10">
    <property type="entry name" value="CHEMOTAXIS PROTEIN CHEA"/>
    <property type="match status" value="1"/>
</dbReference>
<dbReference type="PANTHER" id="PTHR43395">
    <property type="entry name" value="SENSOR HISTIDINE KINASE CHEA"/>
    <property type="match status" value="1"/>
</dbReference>
<keyword evidence="10" id="KW-0902">Two-component regulatory system</keyword>
<dbReference type="GO" id="GO:0006935">
    <property type="term" value="P:chemotaxis"/>
    <property type="evidence" value="ECO:0007669"/>
    <property type="project" value="UniProtKB-KW"/>
</dbReference>
<dbReference type="Pfam" id="PF01584">
    <property type="entry name" value="CheW"/>
    <property type="match status" value="1"/>
</dbReference>
<feature type="region of interest" description="Disordered" evidence="11">
    <location>
        <begin position="150"/>
        <end position="175"/>
    </location>
</feature>
<comment type="catalytic activity">
    <reaction evidence="1">
        <text>ATP + protein L-histidine = ADP + protein N-phospho-L-histidine.</text>
        <dbReference type="EC" id="2.7.13.3"/>
    </reaction>
</comment>
<dbReference type="Pfam" id="PF02895">
    <property type="entry name" value="H-kinase_dim"/>
    <property type="match status" value="1"/>
</dbReference>
<keyword evidence="7" id="KW-0547">Nucleotide-binding</keyword>
<dbReference type="SUPFAM" id="SSF47226">
    <property type="entry name" value="Histidine-containing phosphotransfer domain, HPT domain"/>
    <property type="match status" value="1"/>
</dbReference>
<dbReference type="PROSITE" id="PS50894">
    <property type="entry name" value="HPT"/>
    <property type="match status" value="1"/>
</dbReference>
<dbReference type="InterPro" id="IPR051315">
    <property type="entry name" value="Bact_Chemotaxis_CheA"/>
</dbReference>
<feature type="domain" description="HPt" evidence="14">
    <location>
        <begin position="1"/>
        <end position="105"/>
    </location>
</feature>
<evidence type="ECO:0000256" key="9">
    <source>
        <dbReference type="ARBA" id="ARBA00022840"/>
    </source>
</evidence>
<dbReference type="Pfam" id="PF02518">
    <property type="entry name" value="HATPase_c"/>
    <property type="match status" value="1"/>
</dbReference>
<dbReference type="InterPro" id="IPR037006">
    <property type="entry name" value="CheA-like_homodim_sf"/>
</dbReference>
<proteinExistence type="predicted"/>
<evidence type="ECO:0000313" key="15">
    <source>
        <dbReference type="EMBL" id="VAW78577.1"/>
    </source>
</evidence>
<dbReference type="CDD" id="cd00731">
    <property type="entry name" value="CheA_reg"/>
    <property type="match status" value="1"/>
</dbReference>
<dbReference type="InterPro" id="IPR002545">
    <property type="entry name" value="CheW-lke_dom"/>
</dbReference>
<evidence type="ECO:0000256" key="7">
    <source>
        <dbReference type="ARBA" id="ARBA00022741"/>
    </source>
</evidence>
<dbReference type="InterPro" id="IPR036061">
    <property type="entry name" value="CheW-like_dom_sf"/>
</dbReference>
<feature type="domain" description="Histidine kinase" evidence="12">
    <location>
        <begin position="402"/>
        <end position="609"/>
    </location>
</feature>
<dbReference type="InterPro" id="IPR004358">
    <property type="entry name" value="Sig_transdc_His_kin-like_C"/>
</dbReference>
<dbReference type="SUPFAM" id="SSF50341">
    <property type="entry name" value="CheW-like"/>
    <property type="match status" value="1"/>
</dbReference>
<evidence type="ECO:0000256" key="6">
    <source>
        <dbReference type="ARBA" id="ARBA00022679"/>
    </source>
</evidence>
<dbReference type="SMART" id="SM00387">
    <property type="entry name" value="HATPase_c"/>
    <property type="match status" value="1"/>
</dbReference>
<dbReference type="Gene3D" id="1.20.120.160">
    <property type="entry name" value="HPT domain"/>
    <property type="match status" value="1"/>
</dbReference>
<dbReference type="Gene3D" id="2.30.30.40">
    <property type="entry name" value="SH3 Domains"/>
    <property type="match status" value="1"/>
</dbReference>
<gene>
    <name evidence="15" type="ORF">MNBD_GAMMA12-3155</name>
</gene>
<dbReference type="InterPro" id="IPR036890">
    <property type="entry name" value="HATPase_C_sf"/>
</dbReference>
<dbReference type="SUPFAM" id="SSF55874">
    <property type="entry name" value="ATPase domain of HSP90 chaperone/DNA topoisomerase II/histidine kinase"/>
    <property type="match status" value="1"/>
</dbReference>
<organism evidence="15">
    <name type="scientific">hydrothermal vent metagenome</name>
    <dbReference type="NCBI Taxonomy" id="652676"/>
    <lineage>
        <taxon>unclassified sequences</taxon>
        <taxon>metagenomes</taxon>
        <taxon>ecological metagenomes</taxon>
    </lineage>
</organism>
<dbReference type="CDD" id="cd00088">
    <property type="entry name" value="HPT"/>
    <property type="match status" value="1"/>
</dbReference>
<name>A0A3B0YSX8_9ZZZZ</name>
<accession>A0A3B0YSX8</accession>
<evidence type="ECO:0000256" key="8">
    <source>
        <dbReference type="ARBA" id="ARBA00022777"/>
    </source>
</evidence>
<evidence type="ECO:0000256" key="5">
    <source>
        <dbReference type="ARBA" id="ARBA00022553"/>
    </source>
</evidence>
<evidence type="ECO:0000256" key="4">
    <source>
        <dbReference type="ARBA" id="ARBA00022500"/>
    </source>
</evidence>
<feature type="domain" description="CheW-like" evidence="13">
    <location>
        <begin position="611"/>
        <end position="745"/>
    </location>
</feature>
<evidence type="ECO:0000256" key="2">
    <source>
        <dbReference type="ARBA" id="ARBA00012438"/>
    </source>
</evidence>
<dbReference type="PROSITE" id="PS50851">
    <property type="entry name" value="CHEW"/>
    <property type="match status" value="1"/>
</dbReference>
<dbReference type="SUPFAM" id="SSF47384">
    <property type="entry name" value="Homodimeric domain of signal transducing histidine kinase"/>
    <property type="match status" value="1"/>
</dbReference>
<dbReference type="Gene3D" id="3.30.565.10">
    <property type="entry name" value="Histidine kinase-like ATPase, C-terminal domain"/>
    <property type="match status" value="1"/>
</dbReference>
<reference evidence="15" key="1">
    <citation type="submission" date="2018-06" db="EMBL/GenBank/DDBJ databases">
        <authorList>
            <person name="Zhirakovskaya E."/>
        </authorList>
    </citation>
    <scope>NUCLEOTIDE SEQUENCE</scope>
</reference>
<dbReference type="FunFam" id="3.30.565.10:FF:000016">
    <property type="entry name" value="Chemotaxis protein CheA, putative"/>
    <property type="match status" value="1"/>
</dbReference>
<dbReference type="Pfam" id="PF01627">
    <property type="entry name" value="Hpt"/>
    <property type="match status" value="1"/>
</dbReference>
<dbReference type="InterPro" id="IPR004105">
    <property type="entry name" value="CheA-like_dim"/>
</dbReference>
<dbReference type="SMART" id="SM00260">
    <property type="entry name" value="CheW"/>
    <property type="match status" value="1"/>
</dbReference>
<keyword evidence="5" id="KW-0597">Phosphoprotein</keyword>
<evidence type="ECO:0000256" key="3">
    <source>
        <dbReference type="ARBA" id="ARBA00021495"/>
    </source>
</evidence>
<dbReference type="InterPro" id="IPR036641">
    <property type="entry name" value="HPT_dom_sf"/>
</dbReference>
<keyword evidence="4" id="KW-0145">Chemotaxis</keyword>
<evidence type="ECO:0000256" key="11">
    <source>
        <dbReference type="SAM" id="MobiDB-lite"/>
    </source>
</evidence>
<protein>
    <recommendedName>
        <fullName evidence="3">Chemotaxis protein CheA</fullName>
        <ecNumber evidence="2">2.7.13.3</ecNumber>
    </recommendedName>
</protein>
<dbReference type="PRINTS" id="PR00344">
    <property type="entry name" value="BCTRLSENSOR"/>
</dbReference>
<evidence type="ECO:0000259" key="14">
    <source>
        <dbReference type="PROSITE" id="PS50894"/>
    </source>
</evidence>
<dbReference type="GO" id="GO:0005737">
    <property type="term" value="C:cytoplasm"/>
    <property type="evidence" value="ECO:0007669"/>
    <property type="project" value="InterPro"/>
</dbReference>
<evidence type="ECO:0000256" key="10">
    <source>
        <dbReference type="ARBA" id="ARBA00023012"/>
    </source>
</evidence>
<dbReference type="AlphaFoldDB" id="A0A3B0YSX8"/>
<evidence type="ECO:0000259" key="12">
    <source>
        <dbReference type="PROSITE" id="PS50109"/>
    </source>
</evidence>
<sequence length="754" mass="83097">MTDASFQIFADEARELLQLAEEALLNLDDLTDEEKLEEIVGDLFRTFHTIKGAAGLFGFDSIVSFTHIVENVLVRIRDGKLQVDDTIVSLFLSSRDHLEHLVDNALNQEEADQELVKVNTTLLQQLNQFLDSPEKQVEAKDQNDNIALESADSVSNGNGDNGEADNNSNEPRTDGVENVNWHISLRFDLNVFRDGMDPASFITYLSNIGTLKEVAVVSEKIPKWGEFDPESCYLGFEIELFAPETNKLEILEVFEFVAEDCIINILPPHSKIEDYISLIEALPEKEMRIGDILVACGALTLSEKDQVLNAQDKIVDQKVGDDTSQVVPPLGEVAVQKQVVEKEVVDAALKKQGAVKKSLVNAQQTIRVNALKLEGLVNLVGELVIGSANSELNAQRVGDPELTEAMENLLRLVEEVRDTALGLRMVQIGETFNRFKRVVHEVSRDLAKEIDLVISGADTELDKTLIEKIGDPLMHLVRNAIDHGVESPQDRVAAGKSSRATVNLEAFHDSGSIVIQIRDDGRGLDKDKIFKKAVEKGFVDAEQQLKDSEIYRLIFEAGFSTAEAVSNLSGRGVGMDVVRRNIETLRGTVEIDSEFGKGTTISIRLPLTLAIIDGFQVRVGGAQYVMPLDMVDECIELTDSLRGSDADANYVNLRGDILPFVRLGDIFGESRKEGDESRDNIVVVQFAGKRAGFVVDEFLGEHQTVIKPLGKVFQNLKGISGATILGSGEVAMVLDIPEIIKRVESVSRKQSAIH</sequence>
<dbReference type="Gene3D" id="1.10.287.560">
    <property type="entry name" value="Histidine kinase CheA-like, homodimeric domain"/>
    <property type="match status" value="1"/>
</dbReference>
<dbReference type="GO" id="GO:0005524">
    <property type="term" value="F:ATP binding"/>
    <property type="evidence" value="ECO:0007669"/>
    <property type="project" value="UniProtKB-KW"/>
</dbReference>
<dbReference type="InterPro" id="IPR003594">
    <property type="entry name" value="HATPase_dom"/>
</dbReference>
<dbReference type="EC" id="2.7.13.3" evidence="2"/>
<keyword evidence="8 15" id="KW-0418">Kinase</keyword>
<dbReference type="SMART" id="SM00073">
    <property type="entry name" value="HPT"/>
    <property type="match status" value="1"/>
</dbReference>
<dbReference type="InterPro" id="IPR005467">
    <property type="entry name" value="His_kinase_dom"/>
</dbReference>
<dbReference type="EMBL" id="UOFL01000159">
    <property type="protein sequence ID" value="VAW78577.1"/>
    <property type="molecule type" value="Genomic_DNA"/>
</dbReference>
<dbReference type="SMART" id="SM01231">
    <property type="entry name" value="H-kinase_dim"/>
    <property type="match status" value="1"/>
</dbReference>